<evidence type="ECO:0000256" key="1">
    <source>
        <dbReference type="SAM" id="MobiDB-lite"/>
    </source>
</evidence>
<dbReference type="AlphaFoldDB" id="A0A9P9E0V8"/>
<sequence length="156" mass="16894">MLSLPFSVGRPWKAWNASSTIRSLAVIASTKWSCHGQEAQTAAGLCPASGWARVSLACSACKCPNKSARLRIRTIILETPAVQKDGGWELPELWSIVSANTPSSFPSVVSSDDGTFGPDGFWQMSARTKSPGATGPGCRNEARSQRRRSRRKRQCL</sequence>
<dbReference type="Proteomes" id="UP000717696">
    <property type="component" value="Unassembled WGS sequence"/>
</dbReference>
<proteinExistence type="predicted"/>
<dbReference type="EMBL" id="JAGMUU010000021">
    <property type="protein sequence ID" value="KAH7129355.1"/>
    <property type="molecule type" value="Genomic_DNA"/>
</dbReference>
<organism evidence="2 3">
    <name type="scientific">Dactylonectria estremocensis</name>
    <dbReference type="NCBI Taxonomy" id="1079267"/>
    <lineage>
        <taxon>Eukaryota</taxon>
        <taxon>Fungi</taxon>
        <taxon>Dikarya</taxon>
        <taxon>Ascomycota</taxon>
        <taxon>Pezizomycotina</taxon>
        <taxon>Sordariomycetes</taxon>
        <taxon>Hypocreomycetidae</taxon>
        <taxon>Hypocreales</taxon>
        <taxon>Nectriaceae</taxon>
        <taxon>Dactylonectria</taxon>
    </lineage>
</organism>
<reference evidence="2" key="1">
    <citation type="journal article" date="2021" name="Nat. Commun.">
        <title>Genetic determinants of endophytism in the Arabidopsis root mycobiome.</title>
        <authorList>
            <person name="Mesny F."/>
            <person name="Miyauchi S."/>
            <person name="Thiergart T."/>
            <person name="Pickel B."/>
            <person name="Atanasova L."/>
            <person name="Karlsson M."/>
            <person name="Huettel B."/>
            <person name="Barry K.W."/>
            <person name="Haridas S."/>
            <person name="Chen C."/>
            <person name="Bauer D."/>
            <person name="Andreopoulos W."/>
            <person name="Pangilinan J."/>
            <person name="LaButti K."/>
            <person name="Riley R."/>
            <person name="Lipzen A."/>
            <person name="Clum A."/>
            <person name="Drula E."/>
            <person name="Henrissat B."/>
            <person name="Kohler A."/>
            <person name="Grigoriev I.V."/>
            <person name="Martin F.M."/>
            <person name="Hacquard S."/>
        </authorList>
    </citation>
    <scope>NUCLEOTIDE SEQUENCE</scope>
    <source>
        <strain evidence="2">MPI-CAGE-AT-0021</strain>
    </source>
</reference>
<evidence type="ECO:0000313" key="3">
    <source>
        <dbReference type="Proteomes" id="UP000717696"/>
    </source>
</evidence>
<name>A0A9P9E0V8_9HYPO</name>
<accession>A0A9P9E0V8</accession>
<evidence type="ECO:0000313" key="2">
    <source>
        <dbReference type="EMBL" id="KAH7129355.1"/>
    </source>
</evidence>
<feature type="region of interest" description="Disordered" evidence="1">
    <location>
        <begin position="120"/>
        <end position="156"/>
    </location>
</feature>
<comment type="caution">
    <text evidence="2">The sequence shown here is derived from an EMBL/GenBank/DDBJ whole genome shotgun (WGS) entry which is preliminary data.</text>
</comment>
<gene>
    <name evidence="2" type="ORF">B0J13DRAFT_563868</name>
</gene>
<protein>
    <submittedName>
        <fullName evidence="2">Uncharacterized protein</fullName>
    </submittedName>
</protein>
<feature type="compositionally biased region" description="Basic residues" evidence="1">
    <location>
        <begin position="145"/>
        <end position="156"/>
    </location>
</feature>
<keyword evidence="3" id="KW-1185">Reference proteome</keyword>